<comment type="caution">
    <text evidence="1">The sequence shown here is derived from an EMBL/GenBank/DDBJ whole genome shotgun (WGS) entry which is preliminary data.</text>
</comment>
<accession>A0AAE1AAZ6</accession>
<keyword evidence="2" id="KW-1185">Reference proteome</keyword>
<evidence type="ECO:0000313" key="1">
    <source>
        <dbReference type="EMBL" id="KAK3784252.1"/>
    </source>
</evidence>
<organism evidence="1 2">
    <name type="scientific">Elysia crispata</name>
    <name type="common">lettuce slug</name>
    <dbReference type="NCBI Taxonomy" id="231223"/>
    <lineage>
        <taxon>Eukaryota</taxon>
        <taxon>Metazoa</taxon>
        <taxon>Spiralia</taxon>
        <taxon>Lophotrochozoa</taxon>
        <taxon>Mollusca</taxon>
        <taxon>Gastropoda</taxon>
        <taxon>Heterobranchia</taxon>
        <taxon>Euthyneura</taxon>
        <taxon>Panpulmonata</taxon>
        <taxon>Sacoglossa</taxon>
        <taxon>Placobranchoidea</taxon>
        <taxon>Plakobranchidae</taxon>
        <taxon>Elysia</taxon>
    </lineage>
</organism>
<dbReference type="AlphaFoldDB" id="A0AAE1AAZ6"/>
<sequence length="103" mass="10815">MVGGESKSRTRRAELVYINDQGAPCSSGDVHTASNVSSNGACFGRMSSLFLLSLKVLELNGDKLGSAISDQLSGWPPPCKHVLHLRGGIRSSDGAESVNLDIS</sequence>
<dbReference type="EMBL" id="JAWDGP010002296">
    <property type="protein sequence ID" value="KAK3784252.1"/>
    <property type="molecule type" value="Genomic_DNA"/>
</dbReference>
<evidence type="ECO:0000313" key="2">
    <source>
        <dbReference type="Proteomes" id="UP001283361"/>
    </source>
</evidence>
<reference evidence="1" key="1">
    <citation type="journal article" date="2023" name="G3 (Bethesda)">
        <title>A reference genome for the long-term kleptoplast-retaining sea slug Elysia crispata morphotype clarki.</title>
        <authorList>
            <person name="Eastman K.E."/>
            <person name="Pendleton A.L."/>
            <person name="Shaikh M.A."/>
            <person name="Suttiyut T."/>
            <person name="Ogas R."/>
            <person name="Tomko P."/>
            <person name="Gavelis G."/>
            <person name="Widhalm J.R."/>
            <person name="Wisecaver J.H."/>
        </authorList>
    </citation>
    <scope>NUCLEOTIDE SEQUENCE</scope>
    <source>
        <strain evidence="1">ECLA1</strain>
    </source>
</reference>
<protein>
    <submittedName>
        <fullName evidence="1">Uncharacterized protein</fullName>
    </submittedName>
</protein>
<dbReference type="Proteomes" id="UP001283361">
    <property type="component" value="Unassembled WGS sequence"/>
</dbReference>
<name>A0AAE1AAZ6_9GAST</name>
<proteinExistence type="predicted"/>
<gene>
    <name evidence="1" type="ORF">RRG08_031636</name>
</gene>